<proteinExistence type="predicted"/>
<comment type="caution">
    <text evidence="2">The sequence shown here is derived from an EMBL/GenBank/DDBJ whole genome shotgun (WGS) entry which is preliminary data.</text>
</comment>
<dbReference type="EMBL" id="MVGC01000027">
    <property type="protein sequence ID" value="RJE26206.1"/>
    <property type="molecule type" value="Genomic_DNA"/>
</dbReference>
<evidence type="ECO:0000259" key="1">
    <source>
        <dbReference type="Pfam" id="PF12770"/>
    </source>
</evidence>
<evidence type="ECO:0000313" key="3">
    <source>
        <dbReference type="Proteomes" id="UP000266188"/>
    </source>
</evidence>
<dbReference type="SUPFAM" id="SSF48452">
    <property type="entry name" value="TPR-like"/>
    <property type="match status" value="2"/>
</dbReference>
<dbReference type="Pfam" id="PF12770">
    <property type="entry name" value="CHAT"/>
    <property type="match status" value="1"/>
</dbReference>
<dbReference type="OrthoDB" id="9991317at2759"/>
<protein>
    <recommendedName>
        <fullName evidence="1">CHAT domain-containing protein</fullName>
    </recommendedName>
</protein>
<gene>
    <name evidence="2" type="ORF">PHISCL_01454</name>
</gene>
<name>A0A3A2ZT18_9EURO</name>
<dbReference type="InterPro" id="IPR024983">
    <property type="entry name" value="CHAT_dom"/>
</dbReference>
<dbReference type="PANTHER" id="PTHR19959">
    <property type="entry name" value="KINESIN LIGHT CHAIN"/>
    <property type="match status" value="1"/>
</dbReference>
<evidence type="ECO:0000313" key="2">
    <source>
        <dbReference type="EMBL" id="RJE26206.1"/>
    </source>
</evidence>
<sequence length="1332" mass="148653">MDRTAHSNSSLAAHLGREGRVSLQQYYETGEEFYLDNSINLARQALEISLPPERGIYLNDLGCRLKERFDAHREIRDISEALQVTEHSSQVISDPSQRAVVLNNLATYFSVRFELSQNTDDLERGILAADQALDLSSSSVGFQAKCKNTLCLLYGDRFWKLGILDDLENAARMAQEAVDVADRDDPDRAMFMGHLGVCYERRFERLGDPADINKAIDCAREALDSIDDGNTMERSSYLSNLSNALGRRFSITDNPQDIEDAIGYVIESINLLPGGHPRRPGLLHNGSLLLEDRFMRLQDMDDLDDAIELEEYAVSVITADDPKLVSFWDQLGAFFSRKFDFSGEMTHLNKSIEYGQMALDAIFDSTNSDAALYKLHMALALSRRFERLDEVKDLDRAILLGTQALDIIPGDDPRRIDLLLSVGNFWYDKYTKSGSMEHFELAFTLTQEAMKVDVPHGFDQPRRLCTISNRFRQRYKLTGIEDYIRKSIQLAQTAADMIPPVHPIFPYCLWRLSLAFETRYLSHGSLSDLERCIQACQDAISSAALDRLGRFDMLYSWSVQLTYRYEQFGALVDLNEAIELMQQSKDGAPENYLHQAVCLKTLSDQLGYLYERNNDVSILTQASDAAKQALTLYPNDSIGKASILNSLGLLLKSRFDVTNSPDDLKEAVDVQRDALRIVPKEDPERSIALHNVSVSLADLFQTNGDAQCLIEAIRIGWEAVNAVSESHPNRAMYLNEVGMLYKKQSDRAGAIITESRTPASLFSEALCHDASPPLDRIKAGKNAFHCHVMDGSWNEAIAVARDVVKLLPLLVPRWMSRADQQHLLKNLSHFTSLAASAALQANEPAISALDILETGRGVIAGLVVDLKKDIAKLEMIDPTLYLEYTQLRRRILLPISSSLSQVGAAQSFITPNGRREPHSHPTRIDAAGPARAKDLQSLEELENKIRALPGFENFFEHLSQGDYMSLARLGPIVAFNVTELRSDAIIITNNNITIIRLTKLHFRDLKINAIKVTGPDQLARGAPSTKRERNQELQNILQWLWDTAVCPVLTELGLYGSENISNSPLPRIWWVTSGYIGLLPMHASGNGKGATTMDYVVSSYVPTLRVLKFSQMRESLLPRCVNPKVLVVTAPEKSGQQNLEVEADIRSIKEGLKGIASYTVLDTPSSADVLRELPENHLIHFSCHGSSSPSDPSDSALVLSPTAENGTHSYLTVKDLEAIDHDNAQLAYLSACSTAENSSDDLLDEIIHVASAFQVMGFPNVIGTLWEVDDGAAVRVCQLFYKAFGRRMALGHHFSESIAYALHEALQQHRKSKRVMRSNDVLSWAPFIHFGA</sequence>
<reference evidence="3" key="1">
    <citation type="submission" date="2017-02" db="EMBL/GenBank/DDBJ databases">
        <authorList>
            <person name="Tafer H."/>
            <person name="Lopandic K."/>
        </authorList>
    </citation>
    <scope>NUCLEOTIDE SEQUENCE [LARGE SCALE GENOMIC DNA]</scope>
    <source>
        <strain evidence="3">CBS 366.77</strain>
    </source>
</reference>
<keyword evidence="3" id="KW-1185">Reference proteome</keyword>
<organism evidence="2 3">
    <name type="scientific">Aspergillus sclerotialis</name>
    <dbReference type="NCBI Taxonomy" id="2070753"/>
    <lineage>
        <taxon>Eukaryota</taxon>
        <taxon>Fungi</taxon>
        <taxon>Dikarya</taxon>
        <taxon>Ascomycota</taxon>
        <taxon>Pezizomycotina</taxon>
        <taxon>Eurotiomycetes</taxon>
        <taxon>Eurotiomycetidae</taxon>
        <taxon>Eurotiales</taxon>
        <taxon>Aspergillaceae</taxon>
        <taxon>Aspergillus</taxon>
        <taxon>Aspergillus subgen. Polypaecilum</taxon>
    </lineage>
</organism>
<accession>A0A3A2ZT18</accession>
<dbReference type="Proteomes" id="UP000266188">
    <property type="component" value="Unassembled WGS sequence"/>
</dbReference>
<dbReference type="Gene3D" id="1.25.40.10">
    <property type="entry name" value="Tetratricopeptide repeat domain"/>
    <property type="match status" value="3"/>
</dbReference>
<feature type="domain" description="CHAT" evidence="1">
    <location>
        <begin position="1035"/>
        <end position="1331"/>
    </location>
</feature>
<dbReference type="PANTHER" id="PTHR19959:SF119">
    <property type="entry name" value="FUNGAL LIPASE-LIKE DOMAIN-CONTAINING PROTEIN"/>
    <property type="match status" value="1"/>
</dbReference>
<dbReference type="InterPro" id="IPR011990">
    <property type="entry name" value="TPR-like_helical_dom_sf"/>
</dbReference>
<dbReference type="STRING" id="2070753.A0A3A2ZT18"/>